<sequence length="329" mass="36592">MPSSTHTDKSNADISLLSKHSDEDEEYTTPPLQPPSSPIKFFVSPDQRTRLKEAQKTSNTSFSTVNSTHSRPIGRSSTASALQTLWVGQNTQHKASSVSHYDGQLGLSNSVMPKYSALEQSQLEPLNRHRGELSLHEKYRYDLSRAQLKASSRTSALLSGFAMVALVELQYEADTPKPLLIILGVVTTLLVSVHLLALMISTCLLPYIEASGCTQDSPHIRLSPYIELAWIFSTCIGLLLFLVEIGVIFYVKFNGVKYNTAAYITTAMLIPVLIIFVVLSWLIHRNRFSHSMERVNDKVIDLEKFLDENTATVNAKNGDNRAIYTTSQA</sequence>
<evidence type="ECO:0000256" key="1">
    <source>
        <dbReference type="ARBA" id="ARBA00004141"/>
    </source>
</evidence>
<evidence type="ECO:0000256" key="2">
    <source>
        <dbReference type="ARBA" id="ARBA00008062"/>
    </source>
</evidence>
<dbReference type="Pfam" id="PF07856">
    <property type="entry name" value="Orai-1"/>
    <property type="match status" value="1"/>
</dbReference>
<dbReference type="Proteomes" id="UP000614601">
    <property type="component" value="Unassembled WGS sequence"/>
</dbReference>
<feature type="transmembrane region" description="Helical" evidence="10">
    <location>
        <begin position="228"/>
        <end position="251"/>
    </location>
</feature>
<comment type="function">
    <text evidence="6">Ca(2+) release-activated Ca(2+)-like (CRAC-like) channel subunit which mediates Ca(2+) influx and increase in Ca(2+)-selective current by synergy with the Ca(2+) sensor, stim-1. Required for Ca(2+) and IP3-dependent contractile activity of sheath cells and the spermatheca. Affects brood size and somatic cell function.</text>
</comment>
<dbReference type="FunFam" id="1.20.140.140:FF:000003">
    <property type="entry name" value="Protein orai"/>
    <property type="match status" value="1"/>
</dbReference>
<proteinExistence type="inferred from homology"/>
<keyword evidence="12" id="KW-1185">Reference proteome</keyword>
<dbReference type="AlphaFoldDB" id="A0A811KHA0"/>
<evidence type="ECO:0000256" key="9">
    <source>
        <dbReference type="SAM" id="MobiDB-lite"/>
    </source>
</evidence>
<comment type="subcellular location">
    <subcellularLocation>
        <location evidence="1">Membrane</location>
        <topology evidence="1">Multi-pass membrane protein</topology>
    </subcellularLocation>
</comment>
<dbReference type="GO" id="GO:0016020">
    <property type="term" value="C:membrane"/>
    <property type="evidence" value="ECO:0007669"/>
    <property type="project" value="UniProtKB-SubCell"/>
</dbReference>
<comment type="caution">
    <text evidence="11">The sequence shown here is derived from an EMBL/GenBank/DDBJ whole genome shotgun (WGS) entry which is preliminary data.</text>
</comment>
<feature type="region of interest" description="Disordered" evidence="9">
    <location>
        <begin position="1"/>
        <end position="39"/>
    </location>
</feature>
<feature type="region of interest" description="Disordered" evidence="9">
    <location>
        <begin position="51"/>
        <end position="74"/>
    </location>
</feature>
<gene>
    <name evidence="11" type="ORF">BOKJ2_LOCUS6199</name>
</gene>
<accession>A0A811KHA0</accession>
<dbReference type="PANTHER" id="PTHR31501:SF7">
    <property type="entry name" value="CALCIUM RELEASE-ACTIVATED CALCIUM CHANNEL PROTEIN 1"/>
    <property type="match status" value="1"/>
</dbReference>
<reference evidence="11" key="1">
    <citation type="submission" date="2020-09" db="EMBL/GenBank/DDBJ databases">
        <authorList>
            <person name="Kikuchi T."/>
        </authorList>
    </citation>
    <scope>NUCLEOTIDE SEQUENCE</scope>
    <source>
        <strain evidence="11">SH1</strain>
    </source>
</reference>
<dbReference type="GO" id="GO:0002115">
    <property type="term" value="P:store-operated calcium entry"/>
    <property type="evidence" value="ECO:0007669"/>
    <property type="project" value="TreeGrafter"/>
</dbReference>
<protein>
    <recommendedName>
        <fullName evidence="7">Protein orai</fullName>
    </recommendedName>
    <alternativeName>
        <fullName evidence="8">Store-operated calcium channel</fullName>
    </alternativeName>
</protein>
<evidence type="ECO:0000313" key="11">
    <source>
        <dbReference type="EMBL" id="CAD5215650.1"/>
    </source>
</evidence>
<evidence type="ECO:0000256" key="8">
    <source>
        <dbReference type="ARBA" id="ARBA00080439"/>
    </source>
</evidence>
<dbReference type="InterPro" id="IPR012446">
    <property type="entry name" value="CRAC_channel"/>
</dbReference>
<evidence type="ECO:0000313" key="12">
    <source>
        <dbReference type="Proteomes" id="UP000614601"/>
    </source>
</evidence>
<feature type="transmembrane region" description="Helical" evidence="10">
    <location>
        <begin position="179"/>
        <end position="207"/>
    </location>
</feature>
<evidence type="ECO:0000256" key="4">
    <source>
        <dbReference type="ARBA" id="ARBA00022989"/>
    </source>
</evidence>
<feature type="transmembrane region" description="Helical" evidence="10">
    <location>
        <begin position="263"/>
        <end position="284"/>
    </location>
</feature>
<keyword evidence="4 10" id="KW-1133">Transmembrane helix</keyword>
<dbReference type="InterPro" id="IPR038350">
    <property type="entry name" value="Orai_sf"/>
</dbReference>
<dbReference type="PANTHER" id="PTHR31501">
    <property type="entry name" value="CALCIUM RELEASE-ACTIVATED CALCIUM CHANNEL PROTEIN 1"/>
    <property type="match status" value="1"/>
</dbReference>
<organism evidence="11 12">
    <name type="scientific">Bursaphelenchus okinawaensis</name>
    <dbReference type="NCBI Taxonomy" id="465554"/>
    <lineage>
        <taxon>Eukaryota</taxon>
        <taxon>Metazoa</taxon>
        <taxon>Ecdysozoa</taxon>
        <taxon>Nematoda</taxon>
        <taxon>Chromadorea</taxon>
        <taxon>Rhabditida</taxon>
        <taxon>Tylenchina</taxon>
        <taxon>Tylenchomorpha</taxon>
        <taxon>Aphelenchoidea</taxon>
        <taxon>Aphelenchoididae</taxon>
        <taxon>Bursaphelenchus</taxon>
    </lineage>
</organism>
<evidence type="ECO:0000256" key="3">
    <source>
        <dbReference type="ARBA" id="ARBA00022692"/>
    </source>
</evidence>
<dbReference type="OrthoDB" id="61124at2759"/>
<comment type="similarity">
    <text evidence="2">Belongs to the Orai family.</text>
</comment>
<feature type="compositionally biased region" description="Low complexity" evidence="9">
    <location>
        <begin position="57"/>
        <end position="70"/>
    </location>
</feature>
<name>A0A811KHA0_9BILA</name>
<dbReference type="Gene3D" id="1.20.140.140">
    <property type="entry name" value="Calcium release-activated calcium channel protein Orai"/>
    <property type="match status" value="1"/>
</dbReference>
<feature type="compositionally biased region" description="Basic and acidic residues" evidence="9">
    <location>
        <begin position="1"/>
        <end position="11"/>
    </location>
</feature>
<dbReference type="EMBL" id="CAJFCW020000003">
    <property type="protein sequence ID" value="CAG9104502.1"/>
    <property type="molecule type" value="Genomic_DNA"/>
</dbReference>
<evidence type="ECO:0000256" key="10">
    <source>
        <dbReference type="SAM" id="Phobius"/>
    </source>
</evidence>
<evidence type="ECO:0000256" key="5">
    <source>
        <dbReference type="ARBA" id="ARBA00023136"/>
    </source>
</evidence>
<keyword evidence="3 10" id="KW-0812">Transmembrane</keyword>
<keyword evidence="5 10" id="KW-0472">Membrane</keyword>
<dbReference type="GO" id="GO:0015279">
    <property type="term" value="F:store-operated calcium channel activity"/>
    <property type="evidence" value="ECO:0007669"/>
    <property type="project" value="TreeGrafter"/>
</dbReference>
<evidence type="ECO:0000256" key="6">
    <source>
        <dbReference type="ARBA" id="ARBA00057852"/>
    </source>
</evidence>
<dbReference type="EMBL" id="CAJFDH010000003">
    <property type="protein sequence ID" value="CAD5215650.1"/>
    <property type="molecule type" value="Genomic_DNA"/>
</dbReference>
<dbReference type="Proteomes" id="UP000783686">
    <property type="component" value="Unassembled WGS sequence"/>
</dbReference>
<evidence type="ECO:0000256" key="7">
    <source>
        <dbReference type="ARBA" id="ARBA00070070"/>
    </source>
</evidence>